<keyword evidence="2" id="KW-0812">Transmembrane</keyword>
<feature type="transmembrane region" description="Helical" evidence="2">
    <location>
        <begin position="39"/>
        <end position="57"/>
    </location>
</feature>
<dbReference type="Proteomes" id="UP001321486">
    <property type="component" value="Chromosome"/>
</dbReference>
<name>A0ABN6Y6N3_9MICO</name>
<reference evidence="5" key="1">
    <citation type="journal article" date="2019" name="Int. J. Syst. Evol. Microbiol.">
        <title>The Global Catalogue of Microorganisms (GCM) 10K type strain sequencing project: providing services to taxonomists for standard genome sequencing and annotation.</title>
        <authorList>
            <consortium name="The Broad Institute Genomics Platform"/>
            <consortium name="The Broad Institute Genome Sequencing Center for Infectious Disease"/>
            <person name="Wu L."/>
            <person name="Ma J."/>
        </authorList>
    </citation>
    <scope>NUCLEOTIDE SEQUENCE [LARGE SCALE GENOMIC DNA]</scope>
    <source>
        <strain evidence="5">NBRC 108728</strain>
    </source>
</reference>
<sequence>MTVDKAINRPARNGLALGILSALIVVLVVGATIATDRIYVVWSLWTVAGLVCSIVGYRRARRWEEQGFIPVGVRRAIAGIILCSVALLAQGTETGLALATGGIQPIGRAPTTDNGSSAAGSSSHGSSGSPTTAPVVAVLQGDGTSVYSQAQAQTAIGAAYAATLKAAPTGVVCPATEPIQVSVTFPCTVTITGGTSTVAQVTVVDAQGHVEVQVH</sequence>
<keyword evidence="2" id="KW-0472">Membrane</keyword>
<dbReference type="Pfam" id="PF14230">
    <property type="entry name" value="DUF4333"/>
    <property type="match status" value="1"/>
</dbReference>
<keyword evidence="5" id="KW-1185">Reference proteome</keyword>
<dbReference type="RefSeq" id="WP_286344362.1">
    <property type="nucleotide sequence ID" value="NZ_AP027732.1"/>
</dbReference>
<keyword evidence="2" id="KW-1133">Transmembrane helix</keyword>
<evidence type="ECO:0000256" key="1">
    <source>
        <dbReference type="SAM" id="MobiDB-lite"/>
    </source>
</evidence>
<evidence type="ECO:0000313" key="4">
    <source>
        <dbReference type="EMBL" id="BDZ51648.1"/>
    </source>
</evidence>
<accession>A0ABN6Y6N3</accession>
<dbReference type="InterPro" id="IPR025637">
    <property type="entry name" value="DUF4333"/>
</dbReference>
<dbReference type="EMBL" id="AP027732">
    <property type="protein sequence ID" value="BDZ51648.1"/>
    <property type="molecule type" value="Genomic_DNA"/>
</dbReference>
<feature type="domain" description="DUF4333" evidence="3">
    <location>
        <begin position="138"/>
        <end position="208"/>
    </location>
</feature>
<protein>
    <recommendedName>
        <fullName evidence="3">DUF4333 domain-containing protein</fullName>
    </recommendedName>
</protein>
<feature type="transmembrane region" description="Helical" evidence="2">
    <location>
        <begin position="15"/>
        <end position="33"/>
    </location>
</feature>
<evidence type="ECO:0000313" key="5">
    <source>
        <dbReference type="Proteomes" id="UP001321486"/>
    </source>
</evidence>
<proteinExistence type="predicted"/>
<evidence type="ECO:0000259" key="3">
    <source>
        <dbReference type="Pfam" id="PF14230"/>
    </source>
</evidence>
<gene>
    <name evidence="4" type="ORF">GCM10025867_38890</name>
</gene>
<feature type="region of interest" description="Disordered" evidence="1">
    <location>
        <begin position="109"/>
        <end position="134"/>
    </location>
</feature>
<evidence type="ECO:0000256" key="2">
    <source>
        <dbReference type="SAM" id="Phobius"/>
    </source>
</evidence>
<feature type="compositionally biased region" description="Low complexity" evidence="1">
    <location>
        <begin position="115"/>
        <end position="129"/>
    </location>
</feature>
<organism evidence="4 5">
    <name type="scientific">Frondihabitans sucicola</name>
    <dbReference type="NCBI Taxonomy" id="1268041"/>
    <lineage>
        <taxon>Bacteria</taxon>
        <taxon>Bacillati</taxon>
        <taxon>Actinomycetota</taxon>
        <taxon>Actinomycetes</taxon>
        <taxon>Micrococcales</taxon>
        <taxon>Microbacteriaceae</taxon>
        <taxon>Frondihabitans</taxon>
    </lineage>
</organism>